<evidence type="ECO:0000256" key="1">
    <source>
        <dbReference type="SAM" id="Coils"/>
    </source>
</evidence>
<dbReference type="Proteomes" id="UP000236649">
    <property type="component" value="Chromosome 4"/>
</dbReference>
<evidence type="ECO:0000313" key="2">
    <source>
        <dbReference type="EMBL" id="AUT75596.1"/>
    </source>
</evidence>
<dbReference type="RefSeq" id="WP_103153912.1">
    <property type="nucleotide sequence ID" value="NZ_CP026108.1"/>
</dbReference>
<evidence type="ECO:0000313" key="3">
    <source>
        <dbReference type="Proteomes" id="UP000236649"/>
    </source>
</evidence>
<accession>A0AAN1MQP7</accession>
<dbReference type="GeneID" id="55535523"/>
<feature type="coiled-coil region" evidence="1">
    <location>
        <begin position="13"/>
        <end position="58"/>
    </location>
</feature>
<reference evidence="2 3" key="1">
    <citation type="submission" date="2018-01" db="EMBL/GenBank/DDBJ databases">
        <title>Species boundaries and ecological features among Paraburkholderia terrae DSMZ17804T, P. hospita DSMZ17164T and P. caribensis DSMZ13236T.</title>
        <authorList>
            <person name="Pratama A.A."/>
        </authorList>
    </citation>
    <scope>NUCLEOTIDE SEQUENCE [LARGE SCALE GENOMIC DNA]</scope>
    <source>
        <strain evidence="2 3">DSM 17164</strain>
    </source>
</reference>
<dbReference type="EMBL" id="CP026108">
    <property type="protein sequence ID" value="AUT75596.1"/>
    <property type="molecule type" value="Genomic_DNA"/>
</dbReference>
<sequence>MKNQYEKAPAGAFQQMKSTIEEIEEDIRVLEEGGHLESAEMRRKLEKLRVQFAALSGERLDDK</sequence>
<gene>
    <name evidence="2" type="ORF">C2L64_45360</name>
</gene>
<dbReference type="AlphaFoldDB" id="A0AAN1MQP7"/>
<dbReference type="KEGG" id="phs:C2L64_45360"/>
<keyword evidence="1" id="KW-0175">Coiled coil</keyword>
<proteinExistence type="predicted"/>
<name>A0AAN1MQP7_9BURK</name>
<organism evidence="2 3">
    <name type="scientific">Paraburkholderia hospita</name>
    <dbReference type="NCBI Taxonomy" id="169430"/>
    <lineage>
        <taxon>Bacteria</taxon>
        <taxon>Pseudomonadati</taxon>
        <taxon>Pseudomonadota</taxon>
        <taxon>Betaproteobacteria</taxon>
        <taxon>Burkholderiales</taxon>
        <taxon>Burkholderiaceae</taxon>
        <taxon>Paraburkholderia</taxon>
    </lineage>
</organism>
<protein>
    <submittedName>
        <fullName evidence="2">Uncharacterized protein</fullName>
    </submittedName>
</protein>